<gene>
    <name evidence="10" type="primary">ccmE</name>
    <name evidence="10" type="synonym">cycJ</name>
    <name evidence="12" type="ORF">DKW60_14085</name>
</gene>
<reference evidence="12 13" key="1">
    <citation type="submission" date="2018-05" db="EMBL/GenBank/DDBJ databases">
        <title>Leucothrix arctica sp. nov., isolated from Arctic seawater.</title>
        <authorList>
            <person name="Choi A."/>
            <person name="Baek K."/>
        </authorList>
    </citation>
    <scope>NUCLEOTIDE SEQUENCE [LARGE SCALE GENOMIC DNA]</scope>
    <source>
        <strain evidence="12 13">JCM 18388</strain>
    </source>
</reference>
<keyword evidence="7 10" id="KW-1133">Transmembrane helix</keyword>
<evidence type="ECO:0000256" key="4">
    <source>
        <dbReference type="ARBA" id="ARBA00022723"/>
    </source>
</evidence>
<keyword evidence="13" id="KW-1185">Reference proteome</keyword>
<keyword evidence="5 10" id="KW-0201">Cytochrome c-type biogenesis</keyword>
<dbReference type="GO" id="GO:0017003">
    <property type="term" value="P:protein-heme linkage"/>
    <property type="evidence" value="ECO:0007669"/>
    <property type="project" value="UniProtKB-UniRule"/>
</dbReference>
<name>A0A317CBB1_9GAMM</name>
<evidence type="ECO:0000256" key="9">
    <source>
        <dbReference type="ARBA" id="ARBA00023136"/>
    </source>
</evidence>
<keyword evidence="3 10" id="KW-0812">Transmembrane</keyword>
<evidence type="ECO:0000256" key="3">
    <source>
        <dbReference type="ARBA" id="ARBA00022692"/>
    </source>
</evidence>
<keyword evidence="10" id="KW-1003">Cell membrane</keyword>
<dbReference type="SUPFAM" id="SSF82093">
    <property type="entry name" value="Heme chaperone CcmE"/>
    <property type="match status" value="1"/>
</dbReference>
<dbReference type="OrthoDB" id="9793584at2"/>
<evidence type="ECO:0000256" key="10">
    <source>
        <dbReference type="HAMAP-Rule" id="MF_01959"/>
    </source>
</evidence>
<comment type="subcellular location">
    <subcellularLocation>
        <location evidence="10">Cell membrane</location>
        <topology evidence="10">Single-pass type II membrane protein</topology>
    </subcellularLocation>
    <subcellularLocation>
        <location evidence="1">Membrane</location>
    </subcellularLocation>
</comment>
<feature type="topological domain" description="Extracellular" evidence="10">
    <location>
        <begin position="29"/>
        <end position="157"/>
    </location>
</feature>
<comment type="similarity">
    <text evidence="10">Belongs to the CcmE/CycJ family.</text>
</comment>
<comment type="function">
    <text evidence="10">Heme chaperone required for the biogenesis of c-type cytochromes. Transiently binds heme delivered by CcmC and transfers the heme to apo-cytochromes in a process facilitated by CcmF and CcmH.</text>
</comment>
<dbReference type="AlphaFoldDB" id="A0A317CBB1"/>
<dbReference type="PANTHER" id="PTHR34128:SF2">
    <property type="entry name" value="CYTOCHROME C-TYPE BIOGENESIS PROTEIN CCME HOMOLOG, MITOCHONDRIAL"/>
    <property type="match status" value="1"/>
</dbReference>
<dbReference type="GO" id="GO:0017004">
    <property type="term" value="P:cytochrome complex assembly"/>
    <property type="evidence" value="ECO:0007669"/>
    <property type="project" value="UniProtKB-KW"/>
</dbReference>
<dbReference type="Pfam" id="PF03100">
    <property type="entry name" value="CcmE"/>
    <property type="match status" value="1"/>
</dbReference>
<dbReference type="PANTHER" id="PTHR34128">
    <property type="entry name" value="CYTOCHROME C-TYPE BIOGENESIS PROTEIN CCME HOMOLOG, MITOCHONDRIAL"/>
    <property type="match status" value="1"/>
</dbReference>
<keyword evidence="4 10" id="KW-0479">Metal-binding</keyword>
<keyword evidence="6 10" id="KW-0735">Signal-anchor</keyword>
<keyword evidence="2 10" id="KW-0349">Heme</keyword>
<dbReference type="RefSeq" id="WP_109838298.1">
    <property type="nucleotide sequence ID" value="NZ_QGKM01000041.1"/>
</dbReference>
<dbReference type="Gene3D" id="2.40.50.140">
    <property type="entry name" value="Nucleic acid-binding proteins"/>
    <property type="match status" value="1"/>
</dbReference>
<dbReference type="GO" id="GO:0005886">
    <property type="term" value="C:plasma membrane"/>
    <property type="evidence" value="ECO:0007669"/>
    <property type="project" value="UniProtKB-SubCell"/>
</dbReference>
<accession>A0A317CBB1</accession>
<sequence>MTARHKRIVFIIIGLCAVGAASAMITQAMKSNLAYLYAPEAVWAGEAPKDRLIRIGGLVKKGSLIRSDTSLDLSFVVTDNRGNEVTVKYDKILPDLFKEEQSAVVKGKLTENNEFIAEEVLAKHDAEYMPPELADVLAKEHAPKTDAASPTKTEVKY</sequence>
<dbReference type="GO" id="GO:0046872">
    <property type="term" value="F:metal ion binding"/>
    <property type="evidence" value="ECO:0007669"/>
    <property type="project" value="UniProtKB-KW"/>
</dbReference>
<dbReference type="InterPro" id="IPR004329">
    <property type="entry name" value="CcmE"/>
</dbReference>
<evidence type="ECO:0000313" key="12">
    <source>
        <dbReference type="EMBL" id="PWQ95826.1"/>
    </source>
</evidence>
<evidence type="ECO:0000256" key="1">
    <source>
        <dbReference type="ARBA" id="ARBA00004370"/>
    </source>
</evidence>
<dbReference type="InterPro" id="IPR036127">
    <property type="entry name" value="CcmE-like_sf"/>
</dbReference>
<evidence type="ECO:0000256" key="8">
    <source>
        <dbReference type="ARBA" id="ARBA00023004"/>
    </source>
</evidence>
<evidence type="ECO:0000256" key="2">
    <source>
        <dbReference type="ARBA" id="ARBA00022617"/>
    </source>
</evidence>
<dbReference type="HAMAP" id="MF_01959">
    <property type="entry name" value="CcmE"/>
    <property type="match status" value="1"/>
</dbReference>
<evidence type="ECO:0000256" key="7">
    <source>
        <dbReference type="ARBA" id="ARBA00022989"/>
    </source>
</evidence>
<dbReference type="Proteomes" id="UP000245539">
    <property type="component" value="Unassembled WGS sequence"/>
</dbReference>
<evidence type="ECO:0000256" key="5">
    <source>
        <dbReference type="ARBA" id="ARBA00022748"/>
    </source>
</evidence>
<protein>
    <recommendedName>
        <fullName evidence="10">Cytochrome c-type biogenesis protein CcmE</fullName>
    </recommendedName>
    <alternativeName>
        <fullName evidence="10">Cytochrome c maturation protein E</fullName>
    </alternativeName>
    <alternativeName>
        <fullName evidence="10">Heme chaperone CcmE</fullName>
    </alternativeName>
</protein>
<feature type="binding site" description="covalent" evidence="10 11">
    <location>
        <position position="124"/>
    </location>
    <ligand>
        <name>heme</name>
        <dbReference type="ChEBI" id="CHEBI:30413"/>
    </ligand>
</feature>
<evidence type="ECO:0000256" key="11">
    <source>
        <dbReference type="PIRSR" id="PIRSR604329-50"/>
    </source>
</evidence>
<comment type="caution">
    <text evidence="12">The sequence shown here is derived from an EMBL/GenBank/DDBJ whole genome shotgun (WGS) entry which is preliminary data.</text>
</comment>
<dbReference type="NCBIfam" id="NF009727">
    <property type="entry name" value="PRK13254.1-1"/>
    <property type="match status" value="1"/>
</dbReference>
<dbReference type="EMBL" id="QGKM01000041">
    <property type="protein sequence ID" value="PWQ95826.1"/>
    <property type="molecule type" value="Genomic_DNA"/>
</dbReference>
<evidence type="ECO:0000256" key="6">
    <source>
        <dbReference type="ARBA" id="ARBA00022968"/>
    </source>
</evidence>
<keyword evidence="8 10" id="KW-0408">Iron</keyword>
<evidence type="ECO:0000313" key="13">
    <source>
        <dbReference type="Proteomes" id="UP000245539"/>
    </source>
</evidence>
<feature type="binding site" description="axial binding residue" evidence="10 11">
    <location>
        <position position="128"/>
    </location>
    <ligand>
        <name>heme</name>
        <dbReference type="ChEBI" id="CHEBI:30413"/>
    </ligand>
    <ligandPart>
        <name>Fe</name>
        <dbReference type="ChEBI" id="CHEBI:18248"/>
    </ligandPart>
</feature>
<dbReference type="GO" id="GO:0020037">
    <property type="term" value="F:heme binding"/>
    <property type="evidence" value="ECO:0007669"/>
    <property type="project" value="InterPro"/>
</dbReference>
<keyword evidence="9 10" id="KW-0472">Membrane</keyword>
<feature type="topological domain" description="Cytoplasmic" evidence="10">
    <location>
        <begin position="1"/>
        <end position="7"/>
    </location>
</feature>
<dbReference type="InterPro" id="IPR012340">
    <property type="entry name" value="NA-bd_OB-fold"/>
</dbReference>
<proteinExistence type="inferred from homology"/>
<organism evidence="12 13">
    <name type="scientific">Leucothrix pacifica</name>
    <dbReference type="NCBI Taxonomy" id="1247513"/>
    <lineage>
        <taxon>Bacteria</taxon>
        <taxon>Pseudomonadati</taxon>
        <taxon>Pseudomonadota</taxon>
        <taxon>Gammaproteobacteria</taxon>
        <taxon>Thiotrichales</taxon>
        <taxon>Thiotrichaceae</taxon>
        <taxon>Leucothrix</taxon>
    </lineage>
</organism>